<organism evidence="2 3">
    <name type="scientific">Fusarium torreyae</name>
    <dbReference type="NCBI Taxonomy" id="1237075"/>
    <lineage>
        <taxon>Eukaryota</taxon>
        <taxon>Fungi</taxon>
        <taxon>Dikarya</taxon>
        <taxon>Ascomycota</taxon>
        <taxon>Pezizomycotina</taxon>
        <taxon>Sordariomycetes</taxon>
        <taxon>Hypocreomycetidae</taxon>
        <taxon>Hypocreales</taxon>
        <taxon>Nectriaceae</taxon>
        <taxon>Fusarium</taxon>
    </lineage>
</organism>
<dbReference type="Proteomes" id="UP001152049">
    <property type="component" value="Unassembled WGS sequence"/>
</dbReference>
<evidence type="ECO:0000256" key="1">
    <source>
        <dbReference type="SAM" id="MobiDB-lite"/>
    </source>
</evidence>
<accession>A0A9W8S9I3</accession>
<dbReference type="EMBL" id="JAOQAZ010000005">
    <property type="protein sequence ID" value="KAJ4266522.1"/>
    <property type="molecule type" value="Genomic_DNA"/>
</dbReference>
<name>A0A9W8S9I3_9HYPO</name>
<evidence type="ECO:0000313" key="2">
    <source>
        <dbReference type="EMBL" id="KAJ4266522.1"/>
    </source>
</evidence>
<dbReference type="AlphaFoldDB" id="A0A9W8S9I3"/>
<dbReference type="OrthoDB" id="5040455at2759"/>
<reference evidence="2" key="1">
    <citation type="submission" date="2022-09" db="EMBL/GenBank/DDBJ databases">
        <title>Fusarium specimens isolated from Avocado Roots.</title>
        <authorList>
            <person name="Stajich J."/>
            <person name="Roper C."/>
            <person name="Heimlech-Rivalta G."/>
        </authorList>
    </citation>
    <scope>NUCLEOTIDE SEQUENCE</scope>
    <source>
        <strain evidence="2">CF00136</strain>
    </source>
</reference>
<proteinExistence type="predicted"/>
<evidence type="ECO:0000313" key="3">
    <source>
        <dbReference type="Proteomes" id="UP001152049"/>
    </source>
</evidence>
<protein>
    <submittedName>
        <fullName evidence="2">Uncharacterized protein</fullName>
    </submittedName>
</protein>
<sequence length="219" mass="24656">MSQSRDLYLDAYGNYRPITATSQGYAQQAQHYPVASQDYLQMHPNTSQMQQNATDTHNYPAQERRPVTAYSDAPGYSRTVSSYGVYQGSRPGTQQYEEYVDSRVSLAGYQHQPDDSRQRTASFVQYRQQNHTGARYPSSAVEAERRGIGYAASSITSFDNQFSRTADIDANSLMVRRGDSPSAYAHRSNINYASYPSYIEYPSQRDSSSRGRGRGRESA</sequence>
<comment type="caution">
    <text evidence="2">The sequence shown here is derived from an EMBL/GenBank/DDBJ whole genome shotgun (WGS) entry which is preliminary data.</text>
</comment>
<feature type="region of interest" description="Disordered" evidence="1">
    <location>
        <begin position="196"/>
        <end position="219"/>
    </location>
</feature>
<keyword evidence="3" id="KW-1185">Reference proteome</keyword>
<gene>
    <name evidence="2" type="ORF">NW762_004509</name>
</gene>